<dbReference type="AlphaFoldDB" id="A0A0A8XRK5"/>
<reference evidence="1" key="2">
    <citation type="journal article" date="2015" name="Data Brief">
        <title>Shoot transcriptome of the giant reed, Arundo donax.</title>
        <authorList>
            <person name="Barrero R.A."/>
            <person name="Guerrero F.D."/>
            <person name="Moolhuijzen P."/>
            <person name="Goolsby J.A."/>
            <person name="Tidwell J."/>
            <person name="Bellgard S.E."/>
            <person name="Bellgard M.I."/>
        </authorList>
    </citation>
    <scope>NUCLEOTIDE SEQUENCE</scope>
    <source>
        <tissue evidence="1">Shoot tissue taken approximately 20 cm above the soil surface</tissue>
    </source>
</reference>
<evidence type="ECO:0000313" key="1">
    <source>
        <dbReference type="EMBL" id="JAD15418.1"/>
    </source>
</evidence>
<protein>
    <submittedName>
        <fullName evidence="1">Uncharacterized protein</fullName>
    </submittedName>
</protein>
<dbReference type="EMBL" id="GBRH01282477">
    <property type="protein sequence ID" value="JAD15418.1"/>
    <property type="molecule type" value="Transcribed_RNA"/>
</dbReference>
<reference evidence="1" key="1">
    <citation type="submission" date="2014-09" db="EMBL/GenBank/DDBJ databases">
        <authorList>
            <person name="Magalhaes I.L.F."/>
            <person name="Oliveira U."/>
            <person name="Santos F.R."/>
            <person name="Vidigal T.H.D.A."/>
            <person name="Brescovit A.D."/>
            <person name="Santos A.J."/>
        </authorList>
    </citation>
    <scope>NUCLEOTIDE SEQUENCE</scope>
    <source>
        <tissue evidence="1">Shoot tissue taken approximately 20 cm above the soil surface</tissue>
    </source>
</reference>
<proteinExistence type="predicted"/>
<sequence>MVLLCPKYLLRPANILAMLPLLFVTKTSLPSHTIKSRAAMRDEYGKKGANSLFARVSFE</sequence>
<name>A0A0A8XRK5_ARUDO</name>
<accession>A0A0A8XRK5</accession>
<organism evidence="1">
    <name type="scientific">Arundo donax</name>
    <name type="common">Giant reed</name>
    <name type="synonym">Donax arundinaceus</name>
    <dbReference type="NCBI Taxonomy" id="35708"/>
    <lineage>
        <taxon>Eukaryota</taxon>
        <taxon>Viridiplantae</taxon>
        <taxon>Streptophyta</taxon>
        <taxon>Embryophyta</taxon>
        <taxon>Tracheophyta</taxon>
        <taxon>Spermatophyta</taxon>
        <taxon>Magnoliopsida</taxon>
        <taxon>Liliopsida</taxon>
        <taxon>Poales</taxon>
        <taxon>Poaceae</taxon>
        <taxon>PACMAD clade</taxon>
        <taxon>Arundinoideae</taxon>
        <taxon>Arundineae</taxon>
        <taxon>Arundo</taxon>
    </lineage>
</organism>